<evidence type="ECO:0000313" key="4">
    <source>
        <dbReference type="EMBL" id="KAH9516267.1"/>
    </source>
</evidence>
<dbReference type="InterPro" id="IPR011701">
    <property type="entry name" value="MFS"/>
</dbReference>
<keyword evidence="5" id="KW-1185">Reference proteome</keyword>
<dbReference type="SUPFAM" id="SSF103473">
    <property type="entry name" value="MFS general substrate transporter"/>
    <property type="match status" value="1"/>
</dbReference>
<dbReference type="GO" id="GO:0016020">
    <property type="term" value="C:membrane"/>
    <property type="evidence" value="ECO:0007669"/>
    <property type="project" value="UniProtKB-SubCell"/>
</dbReference>
<feature type="transmembrane region" description="Helical" evidence="2">
    <location>
        <begin position="258"/>
        <end position="279"/>
    </location>
</feature>
<dbReference type="EMBL" id="ASGP02000003">
    <property type="protein sequence ID" value="KAH9516267.1"/>
    <property type="molecule type" value="Genomic_DNA"/>
</dbReference>
<dbReference type="GO" id="GO:0008028">
    <property type="term" value="F:monocarboxylic acid transmembrane transporter activity"/>
    <property type="evidence" value="ECO:0007669"/>
    <property type="project" value="TreeGrafter"/>
</dbReference>
<feature type="transmembrane region" description="Helical" evidence="2">
    <location>
        <begin position="165"/>
        <end position="186"/>
    </location>
</feature>
<dbReference type="AlphaFoldDB" id="A0A922L7J6"/>
<keyword evidence="2" id="KW-1133">Transmembrane helix</keyword>
<keyword evidence="2" id="KW-0812">Transmembrane</keyword>
<feature type="transmembrane region" description="Helical" evidence="2">
    <location>
        <begin position="108"/>
        <end position="127"/>
    </location>
</feature>
<feature type="transmembrane region" description="Helical" evidence="2">
    <location>
        <begin position="322"/>
        <end position="343"/>
    </location>
</feature>
<reference evidence="4" key="1">
    <citation type="submission" date="2013-05" db="EMBL/GenBank/DDBJ databases">
        <authorList>
            <person name="Yim A.K.Y."/>
            <person name="Chan T.F."/>
            <person name="Ji K.M."/>
            <person name="Liu X.Y."/>
            <person name="Zhou J.W."/>
            <person name="Li R.Q."/>
            <person name="Yang K.Y."/>
            <person name="Li J."/>
            <person name="Li M."/>
            <person name="Law P.T.W."/>
            <person name="Wu Y.L."/>
            <person name="Cai Z.L."/>
            <person name="Qin H."/>
            <person name="Bao Y."/>
            <person name="Leung R.K.K."/>
            <person name="Ng P.K.S."/>
            <person name="Zou J."/>
            <person name="Zhong X.J."/>
            <person name="Ran P.X."/>
            <person name="Zhong N.S."/>
            <person name="Liu Z.G."/>
            <person name="Tsui S.K.W."/>
        </authorList>
    </citation>
    <scope>NUCLEOTIDE SEQUENCE</scope>
    <source>
        <strain evidence="4">Derf</strain>
        <tissue evidence="4">Whole organism</tissue>
    </source>
</reference>
<dbReference type="Gene3D" id="1.20.1250.20">
    <property type="entry name" value="MFS general substrate transporter like domains"/>
    <property type="match status" value="1"/>
</dbReference>
<dbReference type="PROSITE" id="PS50850">
    <property type="entry name" value="MFS"/>
    <property type="match status" value="1"/>
</dbReference>
<evidence type="ECO:0000313" key="5">
    <source>
        <dbReference type="Proteomes" id="UP000790347"/>
    </source>
</evidence>
<evidence type="ECO:0000256" key="2">
    <source>
        <dbReference type="SAM" id="Phobius"/>
    </source>
</evidence>
<feature type="transmembrane region" description="Helical" evidence="2">
    <location>
        <begin position="198"/>
        <end position="218"/>
    </location>
</feature>
<gene>
    <name evidence="4" type="primary">Mct1_2</name>
    <name evidence="4" type="ORF">DERF_007021</name>
</gene>
<dbReference type="Proteomes" id="UP000790347">
    <property type="component" value="Unassembled WGS sequence"/>
</dbReference>
<proteinExistence type="predicted"/>
<name>A0A922L7J6_DERFA</name>
<protein>
    <submittedName>
        <fullName evidence="4">Major Facilitator Super</fullName>
    </submittedName>
</protein>
<feature type="transmembrane region" description="Helical" evidence="2">
    <location>
        <begin position="349"/>
        <end position="370"/>
    </location>
</feature>
<feature type="transmembrane region" description="Helical" evidence="2">
    <location>
        <begin position="80"/>
        <end position="101"/>
    </location>
</feature>
<feature type="transmembrane region" description="Helical" evidence="2">
    <location>
        <begin position="414"/>
        <end position="434"/>
    </location>
</feature>
<dbReference type="InterPro" id="IPR020846">
    <property type="entry name" value="MFS_dom"/>
</dbReference>
<feature type="domain" description="Major facilitator superfamily (MFS) profile" evidence="3">
    <location>
        <begin position="42"/>
        <end position="441"/>
    </location>
</feature>
<reference evidence="4" key="2">
    <citation type="journal article" date="2022" name="Res Sq">
        <title>Comparative Genomics Reveals Insights into the Divergent Evolution of Astigmatic Mites and Household Pest Adaptations.</title>
        <authorList>
            <person name="Xiong Q."/>
            <person name="Wan A.T.-Y."/>
            <person name="Liu X.-Y."/>
            <person name="Fung C.S.-H."/>
            <person name="Xiao X."/>
            <person name="Malainual N."/>
            <person name="Hou J."/>
            <person name="Wang L."/>
            <person name="Wang M."/>
            <person name="Yang K."/>
            <person name="Cui Y."/>
            <person name="Leung E."/>
            <person name="Nong W."/>
            <person name="Shin S.-K."/>
            <person name="Au S."/>
            <person name="Jeong K.Y."/>
            <person name="Chew F.T."/>
            <person name="Hui J."/>
            <person name="Leung T.F."/>
            <person name="Tungtrongchitr A."/>
            <person name="Zhong N."/>
            <person name="Liu Z."/>
            <person name="Tsui S."/>
        </authorList>
    </citation>
    <scope>NUCLEOTIDE SEQUENCE</scope>
    <source>
        <strain evidence="4">Derf</strain>
        <tissue evidence="4">Whole organism</tissue>
    </source>
</reference>
<comment type="subcellular location">
    <subcellularLocation>
        <location evidence="1">Membrane</location>
        <topology evidence="1">Multi-pass membrane protein</topology>
    </subcellularLocation>
</comment>
<keyword evidence="2" id="KW-0472">Membrane</keyword>
<evidence type="ECO:0000256" key="1">
    <source>
        <dbReference type="ARBA" id="ARBA00004141"/>
    </source>
</evidence>
<dbReference type="PANTHER" id="PTHR11360">
    <property type="entry name" value="MONOCARBOXYLATE TRANSPORTER"/>
    <property type="match status" value="1"/>
</dbReference>
<accession>A0A922L7J6</accession>
<feature type="transmembrane region" description="Helical" evidence="2">
    <location>
        <begin position="291"/>
        <end position="310"/>
    </location>
</feature>
<dbReference type="InterPro" id="IPR050327">
    <property type="entry name" value="Proton-linked_MCT"/>
</dbReference>
<dbReference type="PANTHER" id="PTHR11360:SF284">
    <property type="entry name" value="EG:103B4.3 PROTEIN-RELATED"/>
    <property type="match status" value="1"/>
</dbReference>
<organism evidence="4 5">
    <name type="scientific">Dermatophagoides farinae</name>
    <name type="common">American house dust mite</name>
    <dbReference type="NCBI Taxonomy" id="6954"/>
    <lineage>
        <taxon>Eukaryota</taxon>
        <taxon>Metazoa</taxon>
        <taxon>Ecdysozoa</taxon>
        <taxon>Arthropoda</taxon>
        <taxon>Chelicerata</taxon>
        <taxon>Arachnida</taxon>
        <taxon>Acari</taxon>
        <taxon>Acariformes</taxon>
        <taxon>Sarcoptiformes</taxon>
        <taxon>Astigmata</taxon>
        <taxon>Psoroptidia</taxon>
        <taxon>Analgoidea</taxon>
        <taxon>Pyroglyphidae</taxon>
        <taxon>Dermatophagoidinae</taxon>
        <taxon>Dermatophagoides</taxon>
    </lineage>
</organism>
<feature type="transmembrane region" description="Helical" evidence="2">
    <location>
        <begin position="133"/>
        <end position="158"/>
    </location>
</feature>
<comment type="caution">
    <text evidence="4">The sequence shown here is derived from an EMBL/GenBank/DDBJ whole genome shotgun (WGS) entry which is preliminary data.</text>
</comment>
<evidence type="ECO:0000259" key="3">
    <source>
        <dbReference type="PROSITE" id="PS50850"/>
    </source>
</evidence>
<feature type="transmembrane region" description="Helical" evidence="2">
    <location>
        <begin position="382"/>
        <end position="402"/>
    </location>
</feature>
<dbReference type="Pfam" id="PF07690">
    <property type="entry name" value="MFS_1"/>
    <property type="match status" value="1"/>
</dbReference>
<dbReference type="InterPro" id="IPR036259">
    <property type="entry name" value="MFS_trans_sf"/>
</dbReference>
<sequence>MSLNSIRLLYLETLYSSRTYSSLSSSDSFLNRDSPKIDGQFGWIVVMSSLFISVLDDGYAYTCGQFYEQFLAIYGQTETITSIFISIMNGTIYAPFASGLIKVYGCRTVSIIGSIMAITGMLLSTIFDQSIYFHFITIGLLAGCGLGLLFITQLVIITVWFDRKLALATGIAECGSGFGMAIFAFISDYFIQMYTWKGAMIILAGFVSTCLVFSGLYAEPDCPSLTTSSKQALNSKSLFCQVLEETADFSLLWTRKSFLLFVLSQFILNLVFFTPVIIITDRIRRAGFGSTGASIYCCFGIANGFGRILFGFISTSFDVNNLWLLIVVTIALGATVWLTNLAYTLVTMQLFYALIGIFFGANVCLTPVVLVDMLGTNKMANAYGIVSFFDGLAALIGPPILNLTVNNNDGNNDIYSTSILITGLVSICSVLFLIPITWLHDDHHHNEEAKMIYKNNNKKQAGIEDFLIIPLFDSDVDAVDDIVIDKSVCCCLDNVVIIEVGPMNGVEF</sequence>